<evidence type="ECO:0000313" key="2">
    <source>
        <dbReference type="Proteomes" id="UP001519535"/>
    </source>
</evidence>
<organism evidence="1 2">
    <name type="scientific">Mycolicibacter acidiphilus</name>
    <dbReference type="NCBI Taxonomy" id="2835306"/>
    <lineage>
        <taxon>Bacteria</taxon>
        <taxon>Bacillati</taxon>
        <taxon>Actinomycetota</taxon>
        <taxon>Actinomycetes</taxon>
        <taxon>Mycobacteriales</taxon>
        <taxon>Mycobacteriaceae</taxon>
        <taxon>Mycolicibacter</taxon>
    </lineage>
</organism>
<dbReference type="Proteomes" id="UP001519535">
    <property type="component" value="Unassembled WGS sequence"/>
</dbReference>
<dbReference type="RefSeq" id="WP_214091273.1">
    <property type="nucleotide sequence ID" value="NZ_JAHCLR010000003.1"/>
</dbReference>
<comment type="caution">
    <text evidence="1">The sequence shown here is derived from an EMBL/GenBank/DDBJ whole genome shotgun (WGS) entry which is preliminary data.</text>
</comment>
<proteinExistence type="predicted"/>
<evidence type="ECO:0000313" key="1">
    <source>
        <dbReference type="EMBL" id="MBS9532385.1"/>
    </source>
</evidence>
<evidence type="ECO:0008006" key="3">
    <source>
        <dbReference type="Google" id="ProtNLM"/>
    </source>
</evidence>
<protein>
    <recommendedName>
        <fullName evidence="3">DUF3800 domain-containing protein</fullName>
    </recommendedName>
</protein>
<name>A0ABS5RDM6_9MYCO</name>
<accession>A0ABS5RDM6</accession>
<reference evidence="1 2" key="1">
    <citation type="submission" date="2021-05" db="EMBL/GenBank/DDBJ databases">
        <title>Mycobacterium acidophilum sp. nov., an extremely acid-tolerant member of the genus Mycobacterium.</title>
        <authorList>
            <person name="Xia J."/>
        </authorList>
    </citation>
    <scope>NUCLEOTIDE SEQUENCE [LARGE SCALE GENOMIC DNA]</scope>
    <source>
        <strain evidence="1 2">M1</strain>
    </source>
</reference>
<dbReference type="EMBL" id="JAHCLR010000003">
    <property type="protein sequence ID" value="MBS9532385.1"/>
    <property type="molecule type" value="Genomic_DNA"/>
</dbReference>
<keyword evidence="2" id="KW-1185">Reference proteome</keyword>
<gene>
    <name evidence="1" type="ORF">KIH27_02140</name>
</gene>
<sequence length="222" mass="24923">MADVYMYADETGNLDYEGVPSSKGGGASAYFGFGTAVFSQGHGEHLLDALHLRAECEAQGANLSKGFHAYDDSKRTRSLVFELIRQQAPRFDATFLYKANAYPYVKQAGEMRLYKMAWFLHFKEIATQVCGPNDRLFVIVGEFGTAKRRIQAKEALKDVCSQMDRQIILCIWTAASAWGIQAADYGLWATQRILEGKPCQWYQSCVQPTLHSVFKPWGGPRN</sequence>